<keyword evidence="3" id="KW-0547">Nucleotide-binding</keyword>
<dbReference type="GO" id="GO:0006310">
    <property type="term" value="P:DNA recombination"/>
    <property type="evidence" value="ECO:0007669"/>
    <property type="project" value="InterPro"/>
</dbReference>
<evidence type="ECO:0000256" key="12">
    <source>
        <dbReference type="ARBA" id="ARBA00044550"/>
    </source>
</evidence>
<dbReference type="AlphaFoldDB" id="A0A1Y4IBC1"/>
<dbReference type="PROSITE" id="PS51194">
    <property type="entry name" value="HELICASE_CTER"/>
    <property type="match status" value="1"/>
</dbReference>
<dbReference type="EC" id="5.6.2.4" evidence="10"/>
<sequence>MDVYHKILEKYWGYPAFRPLQEDIIHSVCAGKDTLGLMPTGGGKSITFQVPALAMEGICIVVTPLIALMKDQVENLRRVGIKATAIYSGMSRQEIITQLENCIFGGYKFLYVSPERLSTDIFRIKMEAMQVCLLVIDESHCISQWGYDFRPSYLNIAEIRDLLPGVPVLALTATATPEVVNDIQERLRFKKKNVFQKSFARKNLAYIVRKTEDKLNTLVYILGKVPGTAIVYVRNRKRTKEIAVMLQQAGISADFFHAGLNRDEKELRQARWKNNECRVIVSTNAFGMGIDKPDVRLVVHMDMPGSLEEYYQEAGRGGRDEKKAFAVALCSSTDSAKLKKRLADEFPDKEFIYRVYEALGNYYQIAVGYGLDTVHDFSLTDFCSAYKFSLLQAHHALKILGLSGYIEYTEEVDNASRLMFTATRDELYRYLSENKRTDEVIQTILRSYTGLFADYVYIDESVIATRARVTPHEVYETLVGLSRYRIVNYIPHKKTPLIIYTQTREEQRYLSIPRSAYEERKERFGKRIEKVLEYINEERVCRSRMLLSYFGEEDSAPCGCCDVCLSKHESQLMNWEFSAIRESLVKVLAGESPIPVKELIEKLPFPQEKSLTAIRFLADQDPRFTLSDGYLSHEDSAK</sequence>
<dbReference type="SMART" id="SM00487">
    <property type="entry name" value="DEXDc"/>
    <property type="match status" value="1"/>
</dbReference>
<evidence type="ECO:0000256" key="3">
    <source>
        <dbReference type="ARBA" id="ARBA00022741"/>
    </source>
</evidence>
<evidence type="ECO:0000256" key="7">
    <source>
        <dbReference type="ARBA" id="ARBA00023125"/>
    </source>
</evidence>
<evidence type="ECO:0000256" key="6">
    <source>
        <dbReference type="ARBA" id="ARBA00022840"/>
    </source>
</evidence>
<protein>
    <recommendedName>
        <fullName evidence="11">ATP-dependent DNA helicase RecQ</fullName>
        <ecNumber evidence="10">5.6.2.4</ecNumber>
    </recommendedName>
    <alternativeName>
        <fullName evidence="12">DNA 3'-5' helicase RecQ</fullName>
    </alternativeName>
</protein>
<dbReference type="PANTHER" id="PTHR13710:SF105">
    <property type="entry name" value="ATP-DEPENDENT DNA HELICASE Q1"/>
    <property type="match status" value="1"/>
</dbReference>
<comment type="catalytic activity">
    <reaction evidence="9">
        <text>Couples ATP hydrolysis with the unwinding of duplex DNA by translocating in the 3'-5' direction.</text>
        <dbReference type="EC" id="5.6.2.4"/>
    </reaction>
</comment>
<keyword evidence="8" id="KW-0413">Isomerase</keyword>
<evidence type="ECO:0000259" key="13">
    <source>
        <dbReference type="PROSITE" id="PS51192"/>
    </source>
</evidence>
<dbReference type="InterPro" id="IPR011545">
    <property type="entry name" value="DEAD/DEAH_box_helicase_dom"/>
</dbReference>
<dbReference type="InterPro" id="IPR004589">
    <property type="entry name" value="DNA_helicase_ATP-dep_RecQ"/>
</dbReference>
<dbReference type="RefSeq" id="WP_087345899.1">
    <property type="nucleotide sequence ID" value="NZ_NFJX01000016.1"/>
</dbReference>
<accession>A0A1Y4IBC1</accession>
<dbReference type="InterPro" id="IPR032284">
    <property type="entry name" value="RecQ_Zn-bd"/>
</dbReference>
<dbReference type="InterPro" id="IPR036388">
    <property type="entry name" value="WH-like_DNA-bd_sf"/>
</dbReference>
<dbReference type="SUPFAM" id="SSF52540">
    <property type="entry name" value="P-loop containing nucleoside triphosphate hydrolases"/>
    <property type="match status" value="1"/>
</dbReference>
<keyword evidence="7" id="KW-0238">DNA-binding</keyword>
<reference evidence="16" key="1">
    <citation type="submission" date="2017-04" db="EMBL/GenBank/DDBJ databases">
        <title>Function of individual gut microbiota members based on whole genome sequencing of pure cultures obtained from chicken caecum.</title>
        <authorList>
            <person name="Medvecky M."/>
            <person name="Cejkova D."/>
            <person name="Polansky O."/>
            <person name="Karasova D."/>
            <person name="Kubasova T."/>
            <person name="Cizek A."/>
            <person name="Rychlik I."/>
        </authorList>
    </citation>
    <scope>NUCLEOTIDE SEQUENCE [LARGE SCALE GENOMIC DNA]</scope>
    <source>
        <strain evidence="16">An199</strain>
    </source>
</reference>
<evidence type="ECO:0000313" key="16">
    <source>
        <dbReference type="Proteomes" id="UP000195950"/>
    </source>
</evidence>
<dbReference type="PROSITE" id="PS51192">
    <property type="entry name" value="HELICASE_ATP_BIND_1"/>
    <property type="match status" value="1"/>
</dbReference>
<dbReference type="PANTHER" id="PTHR13710">
    <property type="entry name" value="DNA HELICASE RECQ FAMILY MEMBER"/>
    <property type="match status" value="1"/>
</dbReference>
<dbReference type="Gene3D" id="1.10.10.10">
    <property type="entry name" value="Winged helix-like DNA-binding domain superfamily/Winged helix DNA-binding domain"/>
    <property type="match status" value="1"/>
</dbReference>
<keyword evidence="6" id="KW-0067">ATP-binding</keyword>
<dbReference type="GO" id="GO:0043138">
    <property type="term" value="F:3'-5' DNA helicase activity"/>
    <property type="evidence" value="ECO:0007669"/>
    <property type="project" value="UniProtKB-EC"/>
</dbReference>
<comment type="similarity">
    <text evidence="1">Belongs to the helicase family. RecQ subfamily.</text>
</comment>
<evidence type="ECO:0000256" key="11">
    <source>
        <dbReference type="ARBA" id="ARBA00044535"/>
    </source>
</evidence>
<dbReference type="Gene3D" id="3.40.50.300">
    <property type="entry name" value="P-loop containing nucleotide triphosphate hydrolases"/>
    <property type="match status" value="2"/>
</dbReference>
<keyword evidence="4" id="KW-0378">Hydrolase</keyword>
<dbReference type="CDD" id="cd17920">
    <property type="entry name" value="DEXHc_RecQ"/>
    <property type="match status" value="1"/>
</dbReference>
<dbReference type="GO" id="GO:0046872">
    <property type="term" value="F:metal ion binding"/>
    <property type="evidence" value="ECO:0007669"/>
    <property type="project" value="UniProtKB-KW"/>
</dbReference>
<dbReference type="GO" id="GO:0043590">
    <property type="term" value="C:bacterial nucleoid"/>
    <property type="evidence" value="ECO:0007669"/>
    <property type="project" value="TreeGrafter"/>
</dbReference>
<dbReference type="GO" id="GO:0005524">
    <property type="term" value="F:ATP binding"/>
    <property type="evidence" value="ECO:0007669"/>
    <property type="project" value="UniProtKB-KW"/>
</dbReference>
<dbReference type="Proteomes" id="UP000195950">
    <property type="component" value="Unassembled WGS sequence"/>
</dbReference>
<dbReference type="GO" id="GO:0009378">
    <property type="term" value="F:four-way junction helicase activity"/>
    <property type="evidence" value="ECO:0007669"/>
    <property type="project" value="TreeGrafter"/>
</dbReference>
<dbReference type="Pfam" id="PF16124">
    <property type="entry name" value="RecQ_Zn_bind"/>
    <property type="match status" value="1"/>
</dbReference>
<comment type="caution">
    <text evidence="15">The sequence shown here is derived from an EMBL/GenBank/DDBJ whole genome shotgun (WGS) entry which is preliminary data.</text>
</comment>
<dbReference type="Pfam" id="PF00270">
    <property type="entry name" value="DEAD"/>
    <property type="match status" value="1"/>
</dbReference>
<evidence type="ECO:0000256" key="5">
    <source>
        <dbReference type="ARBA" id="ARBA00022806"/>
    </source>
</evidence>
<evidence type="ECO:0000256" key="4">
    <source>
        <dbReference type="ARBA" id="ARBA00022801"/>
    </source>
</evidence>
<dbReference type="InterPro" id="IPR001650">
    <property type="entry name" value="Helicase_C-like"/>
</dbReference>
<dbReference type="FunFam" id="3.40.50.300:FF:001389">
    <property type="entry name" value="ATP-dependent DNA helicase RecQ"/>
    <property type="match status" value="1"/>
</dbReference>
<evidence type="ECO:0000259" key="14">
    <source>
        <dbReference type="PROSITE" id="PS51194"/>
    </source>
</evidence>
<evidence type="ECO:0000256" key="10">
    <source>
        <dbReference type="ARBA" id="ARBA00034808"/>
    </source>
</evidence>
<dbReference type="SMART" id="SM00490">
    <property type="entry name" value="HELICc"/>
    <property type="match status" value="1"/>
</dbReference>
<dbReference type="GO" id="GO:0003677">
    <property type="term" value="F:DNA binding"/>
    <property type="evidence" value="ECO:0007669"/>
    <property type="project" value="UniProtKB-KW"/>
</dbReference>
<name>A0A1Y4IBC1_PARDI</name>
<dbReference type="InterPro" id="IPR027417">
    <property type="entry name" value="P-loop_NTPase"/>
</dbReference>
<evidence type="ECO:0000256" key="9">
    <source>
        <dbReference type="ARBA" id="ARBA00034617"/>
    </source>
</evidence>
<dbReference type="GO" id="GO:0006281">
    <property type="term" value="P:DNA repair"/>
    <property type="evidence" value="ECO:0007669"/>
    <property type="project" value="TreeGrafter"/>
</dbReference>
<evidence type="ECO:0000256" key="8">
    <source>
        <dbReference type="ARBA" id="ARBA00023235"/>
    </source>
</evidence>
<feature type="domain" description="Helicase ATP-binding" evidence="13">
    <location>
        <begin position="25"/>
        <end position="193"/>
    </location>
</feature>
<dbReference type="InterPro" id="IPR014001">
    <property type="entry name" value="Helicase_ATP-bd"/>
</dbReference>
<dbReference type="GO" id="GO:0016787">
    <property type="term" value="F:hydrolase activity"/>
    <property type="evidence" value="ECO:0007669"/>
    <property type="project" value="UniProtKB-KW"/>
</dbReference>
<evidence type="ECO:0000256" key="2">
    <source>
        <dbReference type="ARBA" id="ARBA00022723"/>
    </source>
</evidence>
<evidence type="ECO:0000256" key="1">
    <source>
        <dbReference type="ARBA" id="ARBA00005446"/>
    </source>
</evidence>
<feature type="domain" description="Helicase C-terminal" evidence="14">
    <location>
        <begin position="214"/>
        <end position="363"/>
    </location>
</feature>
<proteinExistence type="inferred from homology"/>
<keyword evidence="2" id="KW-0479">Metal-binding</keyword>
<gene>
    <name evidence="15" type="ORF">B5F32_15790</name>
</gene>
<dbReference type="Pfam" id="PF00271">
    <property type="entry name" value="Helicase_C"/>
    <property type="match status" value="1"/>
</dbReference>
<dbReference type="GO" id="GO:0005737">
    <property type="term" value="C:cytoplasm"/>
    <property type="evidence" value="ECO:0007669"/>
    <property type="project" value="TreeGrafter"/>
</dbReference>
<dbReference type="NCBIfam" id="TIGR00614">
    <property type="entry name" value="recQ_fam"/>
    <property type="match status" value="1"/>
</dbReference>
<organism evidence="15 16">
    <name type="scientific">Parabacteroides distasonis</name>
    <dbReference type="NCBI Taxonomy" id="823"/>
    <lineage>
        <taxon>Bacteria</taxon>
        <taxon>Pseudomonadati</taxon>
        <taxon>Bacteroidota</taxon>
        <taxon>Bacteroidia</taxon>
        <taxon>Bacteroidales</taxon>
        <taxon>Tannerellaceae</taxon>
        <taxon>Parabacteroides</taxon>
    </lineage>
</organism>
<dbReference type="GO" id="GO:0030894">
    <property type="term" value="C:replisome"/>
    <property type="evidence" value="ECO:0007669"/>
    <property type="project" value="TreeGrafter"/>
</dbReference>
<keyword evidence="5" id="KW-0347">Helicase</keyword>
<evidence type="ECO:0000313" key="15">
    <source>
        <dbReference type="EMBL" id="OUP16290.1"/>
    </source>
</evidence>
<dbReference type="EMBL" id="NFJX01000016">
    <property type="protein sequence ID" value="OUP16290.1"/>
    <property type="molecule type" value="Genomic_DNA"/>
</dbReference>